<dbReference type="EnsemblMetazoa" id="ACOM037208-RA">
    <property type="protein sequence ID" value="ACOM037208-PA.1"/>
    <property type="gene ID" value="ACOM037208"/>
</dbReference>
<dbReference type="VEuPathDB" id="VectorBase:ACON2_043128"/>
<dbReference type="SUPFAM" id="SSF57716">
    <property type="entry name" value="Glucocorticoid receptor-like (DNA-binding domain)"/>
    <property type="match status" value="1"/>
</dbReference>
<evidence type="ECO:0000313" key="3">
    <source>
        <dbReference type="EnsemblMetazoa" id="ACOM037208-PA.1"/>
    </source>
</evidence>
<feature type="region of interest" description="Disordered" evidence="1">
    <location>
        <begin position="210"/>
        <end position="322"/>
    </location>
</feature>
<feature type="compositionally biased region" description="Polar residues" evidence="1">
    <location>
        <begin position="279"/>
        <end position="289"/>
    </location>
</feature>
<feature type="domain" description="ZAD" evidence="2">
    <location>
        <begin position="95"/>
        <end position="172"/>
    </location>
</feature>
<dbReference type="GO" id="GO:0005634">
    <property type="term" value="C:nucleus"/>
    <property type="evidence" value="ECO:0007669"/>
    <property type="project" value="InterPro"/>
</dbReference>
<dbReference type="SMART" id="SM00868">
    <property type="entry name" value="zf-AD"/>
    <property type="match status" value="1"/>
</dbReference>
<sequence>LTKFYPPTLFRFIKLNASHLAATLLNNTAHPNSKLTMTRIGKADSVKSETSSLPDDRTMDYAVDNPAEANSDWTDEVIVKSEVILPAEQLSPSKRCRLCDSADHIWVPCFSLGGGVELTPSHLETITLISDIVIRYETDFSSVVCSYCLLKIEEFTVLREVWKCKDKERHNWENSSTKPKLPEISIKAAAMTDASTQTDSSDQLIAVSSAEVPESVAASKEEGPEPAKEKESTPSSAAAHGSPSTSCKEHESPFVRATEQEPTLPSASEQELPPDAATEQESTMASSTEQEVEPALEAQATQAAPVSAYEQDTIIIDDADDSEEVIDVERYYASRSKRRRTRSPTKDELIRETLRLVKQQYRRKRHQKIR</sequence>
<dbReference type="GO" id="GO:0008270">
    <property type="term" value="F:zinc ion binding"/>
    <property type="evidence" value="ECO:0007669"/>
    <property type="project" value="InterPro"/>
</dbReference>
<reference evidence="3" key="1">
    <citation type="submission" date="2022-08" db="UniProtKB">
        <authorList>
            <consortium name="EnsemblMetazoa"/>
        </authorList>
    </citation>
    <scope>IDENTIFICATION</scope>
</reference>
<protein>
    <recommendedName>
        <fullName evidence="2">ZAD domain-containing protein</fullName>
    </recommendedName>
</protein>
<dbReference type="Proteomes" id="UP000075882">
    <property type="component" value="Unassembled WGS sequence"/>
</dbReference>
<feature type="compositionally biased region" description="Polar residues" evidence="1">
    <location>
        <begin position="260"/>
        <end position="269"/>
    </location>
</feature>
<evidence type="ECO:0000256" key="1">
    <source>
        <dbReference type="SAM" id="MobiDB-lite"/>
    </source>
</evidence>
<evidence type="ECO:0000259" key="2">
    <source>
        <dbReference type="SMART" id="SM00868"/>
    </source>
</evidence>
<dbReference type="AlphaFoldDB" id="A0A8W7PU30"/>
<organism evidence="3">
    <name type="scientific">Anopheles coluzzii</name>
    <name type="common">African malaria mosquito</name>
    <dbReference type="NCBI Taxonomy" id="1518534"/>
    <lineage>
        <taxon>Eukaryota</taxon>
        <taxon>Metazoa</taxon>
        <taxon>Ecdysozoa</taxon>
        <taxon>Arthropoda</taxon>
        <taxon>Hexapoda</taxon>
        <taxon>Insecta</taxon>
        <taxon>Pterygota</taxon>
        <taxon>Neoptera</taxon>
        <taxon>Endopterygota</taxon>
        <taxon>Diptera</taxon>
        <taxon>Nematocera</taxon>
        <taxon>Culicoidea</taxon>
        <taxon>Culicidae</taxon>
        <taxon>Anophelinae</taxon>
        <taxon>Anopheles</taxon>
    </lineage>
</organism>
<proteinExistence type="predicted"/>
<feature type="compositionally biased region" description="Basic and acidic residues" evidence="1">
    <location>
        <begin position="219"/>
        <end position="232"/>
    </location>
</feature>
<dbReference type="InterPro" id="IPR012934">
    <property type="entry name" value="Znf_AD"/>
</dbReference>
<accession>A0A8W7PU30</accession>
<name>A0A8W7PU30_ANOCL</name>